<dbReference type="EMBL" id="GBXM01073619">
    <property type="protein sequence ID" value="JAH34958.1"/>
    <property type="molecule type" value="Transcribed_RNA"/>
</dbReference>
<protein>
    <submittedName>
        <fullName evidence="1">Uncharacterized protein</fullName>
    </submittedName>
</protein>
<proteinExistence type="predicted"/>
<reference evidence="1" key="2">
    <citation type="journal article" date="2015" name="Fish Shellfish Immunol.">
        <title>Early steps in the European eel (Anguilla anguilla)-Vibrio vulnificus interaction in the gills: Role of the RtxA13 toxin.</title>
        <authorList>
            <person name="Callol A."/>
            <person name="Pajuelo D."/>
            <person name="Ebbesson L."/>
            <person name="Teles M."/>
            <person name="MacKenzie S."/>
            <person name="Amaro C."/>
        </authorList>
    </citation>
    <scope>NUCLEOTIDE SEQUENCE</scope>
</reference>
<dbReference type="AlphaFoldDB" id="A0A0E9S363"/>
<sequence>MCIISACLVIRLFRVCCYNRGDMPKFTSLNLRFTFLQSFLK</sequence>
<reference evidence="1" key="1">
    <citation type="submission" date="2014-11" db="EMBL/GenBank/DDBJ databases">
        <authorList>
            <person name="Amaro Gonzalez C."/>
        </authorList>
    </citation>
    <scope>NUCLEOTIDE SEQUENCE</scope>
</reference>
<name>A0A0E9S363_ANGAN</name>
<accession>A0A0E9S363</accession>
<evidence type="ECO:0000313" key="1">
    <source>
        <dbReference type="EMBL" id="JAH34958.1"/>
    </source>
</evidence>
<organism evidence="1">
    <name type="scientific">Anguilla anguilla</name>
    <name type="common">European freshwater eel</name>
    <name type="synonym">Muraena anguilla</name>
    <dbReference type="NCBI Taxonomy" id="7936"/>
    <lineage>
        <taxon>Eukaryota</taxon>
        <taxon>Metazoa</taxon>
        <taxon>Chordata</taxon>
        <taxon>Craniata</taxon>
        <taxon>Vertebrata</taxon>
        <taxon>Euteleostomi</taxon>
        <taxon>Actinopterygii</taxon>
        <taxon>Neopterygii</taxon>
        <taxon>Teleostei</taxon>
        <taxon>Anguilliformes</taxon>
        <taxon>Anguillidae</taxon>
        <taxon>Anguilla</taxon>
    </lineage>
</organism>